<evidence type="ECO:0000256" key="2">
    <source>
        <dbReference type="HAMAP-Rule" id="MF_00659"/>
    </source>
</evidence>
<dbReference type="EMBL" id="JBAKAZ010000002">
    <property type="protein sequence ID" value="MEL0628100.1"/>
    <property type="molecule type" value="Genomic_DNA"/>
</dbReference>
<accession>A0ABU9GLA9</accession>
<sequence>MALNTKFDELLDFPCSLAFKVMGVADPQLIPDVLSVIQAISPDDYSPKVTPSSKGTYHSLSIPVIVNSKEQVEEIYTELNKLELVRYIL</sequence>
<gene>
    <name evidence="3" type="primary">ybeD</name>
    <name evidence="3" type="ORF">V6256_00650</name>
</gene>
<dbReference type="PANTHER" id="PTHR38036">
    <property type="entry name" value="UPF0250 PROTEIN YBED"/>
    <property type="match status" value="1"/>
</dbReference>
<evidence type="ECO:0000256" key="1">
    <source>
        <dbReference type="ARBA" id="ARBA00008460"/>
    </source>
</evidence>
<keyword evidence="4" id="KW-1185">Reference proteome</keyword>
<dbReference type="Gene3D" id="3.30.70.260">
    <property type="match status" value="1"/>
</dbReference>
<evidence type="ECO:0000313" key="4">
    <source>
        <dbReference type="Proteomes" id="UP001369082"/>
    </source>
</evidence>
<name>A0ABU9GLA9_9GAMM</name>
<dbReference type="InterPro" id="IPR007454">
    <property type="entry name" value="UPF0250_YbeD-like"/>
</dbReference>
<reference evidence="3 4" key="1">
    <citation type="submission" date="2024-02" db="EMBL/GenBank/DDBJ databases">
        <title>Bacteria isolated from the canopy kelp, Nereocystis luetkeana.</title>
        <authorList>
            <person name="Pfister C.A."/>
            <person name="Younker I.T."/>
            <person name="Light S.H."/>
        </authorList>
    </citation>
    <scope>NUCLEOTIDE SEQUENCE [LARGE SCALE GENOMIC DNA]</scope>
    <source>
        <strain evidence="3 4">TI.1.05</strain>
    </source>
</reference>
<dbReference type="RefSeq" id="WP_341596039.1">
    <property type="nucleotide sequence ID" value="NZ_JBAKAZ010000002.1"/>
</dbReference>
<dbReference type="HAMAP" id="MF_00659">
    <property type="entry name" value="UPF0250"/>
    <property type="match status" value="1"/>
</dbReference>
<comment type="similarity">
    <text evidence="1 2">Belongs to the UPF0250 family.</text>
</comment>
<proteinExistence type="inferred from homology"/>
<dbReference type="InterPro" id="IPR027471">
    <property type="entry name" value="YbeD-like_sf"/>
</dbReference>
<dbReference type="PANTHER" id="PTHR38036:SF1">
    <property type="entry name" value="UPF0250 PROTEIN YBED"/>
    <property type="match status" value="1"/>
</dbReference>
<dbReference type="Proteomes" id="UP001369082">
    <property type="component" value="Unassembled WGS sequence"/>
</dbReference>
<dbReference type="Pfam" id="PF04359">
    <property type="entry name" value="DUF493"/>
    <property type="match status" value="1"/>
</dbReference>
<dbReference type="SUPFAM" id="SSF117991">
    <property type="entry name" value="YbeD/HP0495-like"/>
    <property type="match status" value="1"/>
</dbReference>
<organism evidence="3 4">
    <name type="scientific">Psychromonas aquatilis</name>
    <dbReference type="NCBI Taxonomy" id="2005072"/>
    <lineage>
        <taxon>Bacteria</taxon>
        <taxon>Pseudomonadati</taxon>
        <taxon>Pseudomonadota</taxon>
        <taxon>Gammaproteobacteria</taxon>
        <taxon>Alteromonadales</taxon>
        <taxon>Psychromonadaceae</taxon>
        <taxon>Psychromonas</taxon>
    </lineage>
</organism>
<comment type="caution">
    <text evidence="3">The sequence shown here is derived from an EMBL/GenBank/DDBJ whole genome shotgun (WGS) entry which is preliminary data.</text>
</comment>
<protein>
    <recommendedName>
        <fullName evidence="2">UPF0250 protein V6256_00650</fullName>
    </recommendedName>
</protein>
<dbReference type="NCBIfam" id="NF003447">
    <property type="entry name" value="PRK04998.1"/>
    <property type="match status" value="1"/>
</dbReference>
<evidence type="ECO:0000313" key="3">
    <source>
        <dbReference type="EMBL" id="MEL0628100.1"/>
    </source>
</evidence>